<dbReference type="RefSeq" id="WP_110131188.1">
    <property type="nucleotide sequence ID" value="NZ_QHJQ01000006.1"/>
</dbReference>
<dbReference type="InParanoid" id="A0A317ZG21"/>
<keyword evidence="2" id="KW-0520">NAD</keyword>
<keyword evidence="5" id="KW-1185">Reference proteome</keyword>
<accession>A0A317ZG21</accession>
<evidence type="ECO:0000313" key="5">
    <source>
        <dbReference type="Proteomes" id="UP000247099"/>
    </source>
</evidence>
<sequence length="489" mass="51617">MSQLSEAAIRDVVTEVLSSLQTQSVSAYVAPSAPKSVAIQASGARHGVFEDASSAARAARGGFEQLKKQGFAGRAKVIEIVKTMCADHADRWGKIEFEETKIGRLDHKIAKLHGIKNVLGTEFLTPFGMSGDAGITMEECAPWGVIGSITPVTHSVPTLAGNVVNMVAAGNAVVFNPHPGGAACAAIAIHEFNEAIKAATGIENLICTVEKPSLDSFNELCASEDVDLLCITGGPAVVDAAMKTGKRAICAGPGNPPVVVDDCHALDFDKVAKDIILGGGFDNNLLCIGEKQIVAVGDSYKKTLDALKRNGAVLLNKTQLEAIKKEVFDFKDGDGGCSHAVLNREYVGADPVKLAAIAGLKIDPKVEMLIAETEADDVFVDEEQMMPLLPIVRAGCFNDAIRIAKESEHGYKHSAMVHTMNVANMTKMGQAMDTTLFVKNGPCVAGLGMGGEGYISFSIATTTGEGITTPKTFTRFRRCALVDQLNIIG</sequence>
<dbReference type="InterPro" id="IPR012408">
    <property type="entry name" value="Acetald_propionald_DH-rel"/>
</dbReference>
<proteinExistence type="predicted"/>
<dbReference type="NCBIfam" id="NF011927">
    <property type="entry name" value="PRK15398.1"/>
    <property type="match status" value="1"/>
</dbReference>
<evidence type="ECO:0000313" key="4">
    <source>
        <dbReference type="EMBL" id="PXA03832.1"/>
    </source>
</evidence>
<gene>
    <name evidence="4" type="ORF">DDZ13_09315</name>
</gene>
<dbReference type="Proteomes" id="UP000247099">
    <property type="component" value="Unassembled WGS sequence"/>
</dbReference>
<dbReference type="SUPFAM" id="SSF53720">
    <property type="entry name" value="ALDH-like"/>
    <property type="match status" value="1"/>
</dbReference>
<dbReference type="PIRSF" id="PIRSF036410">
    <property type="entry name" value="EutE_PduP"/>
    <property type="match status" value="1"/>
</dbReference>
<dbReference type="GO" id="GO:0008774">
    <property type="term" value="F:acetaldehyde dehydrogenase (acetylating) activity"/>
    <property type="evidence" value="ECO:0007669"/>
    <property type="project" value="InterPro"/>
</dbReference>
<evidence type="ECO:0000256" key="1">
    <source>
        <dbReference type="ARBA" id="ARBA00023002"/>
    </source>
</evidence>
<dbReference type="OrthoDB" id="9804734at2"/>
<dbReference type="InterPro" id="IPR016162">
    <property type="entry name" value="Ald_DH_N"/>
</dbReference>
<dbReference type="Pfam" id="PF00171">
    <property type="entry name" value="Aldedh"/>
    <property type="match status" value="1"/>
</dbReference>
<organism evidence="4 5">
    <name type="scientific">Coraliomargarita sinensis</name>
    <dbReference type="NCBI Taxonomy" id="2174842"/>
    <lineage>
        <taxon>Bacteria</taxon>
        <taxon>Pseudomonadati</taxon>
        <taxon>Verrucomicrobiota</taxon>
        <taxon>Opitutia</taxon>
        <taxon>Puniceicoccales</taxon>
        <taxon>Coraliomargaritaceae</taxon>
        <taxon>Coraliomargarita</taxon>
    </lineage>
</organism>
<dbReference type="InterPro" id="IPR015590">
    <property type="entry name" value="Aldehyde_DH_dom"/>
</dbReference>
<dbReference type="PANTHER" id="PTHR11699">
    <property type="entry name" value="ALDEHYDE DEHYDROGENASE-RELATED"/>
    <property type="match status" value="1"/>
</dbReference>
<keyword evidence="1" id="KW-0560">Oxidoreductase</keyword>
<name>A0A317ZG21_9BACT</name>
<dbReference type="AlphaFoldDB" id="A0A317ZG21"/>
<dbReference type="InterPro" id="IPR016163">
    <property type="entry name" value="Ald_DH_C"/>
</dbReference>
<evidence type="ECO:0000256" key="2">
    <source>
        <dbReference type="ARBA" id="ARBA00023027"/>
    </source>
</evidence>
<dbReference type="FunCoup" id="A0A317ZG21">
    <property type="interactions" value="37"/>
</dbReference>
<dbReference type="EMBL" id="QHJQ01000006">
    <property type="protein sequence ID" value="PXA03832.1"/>
    <property type="molecule type" value="Genomic_DNA"/>
</dbReference>
<reference evidence="4 5" key="1">
    <citation type="submission" date="2018-05" db="EMBL/GenBank/DDBJ databases">
        <title>Coraliomargarita sinensis sp. nov., isolated from a marine solar saltern.</title>
        <authorList>
            <person name="Zhou L.Y."/>
        </authorList>
    </citation>
    <scope>NUCLEOTIDE SEQUENCE [LARGE SCALE GENOMIC DNA]</scope>
    <source>
        <strain evidence="4 5">WN38</strain>
    </source>
</reference>
<protein>
    <submittedName>
        <fullName evidence="4">Aldehyde dehydrogenase EutE</fullName>
    </submittedName>
</protein>
<feature type="domain" description="Aldehyde dehydrogenase" evidence="3">
    <location>
        <begin position="50"/>
        <end position="309"/>
    </location>
</feature>
<dbReference type="InterPro" id="IPR016161">
    <property type="entry name" value="Ald_DH/histidinol_DH"/>
</dbReference>
<comment type="caution">
    <text evidence="4">The sequence shown here is derived from an EMBL/GenBank/DDBJ whole genome shotgun (WGS) entry which is preliminary data.</text>
</comment>
<dbReference type="Gene3D" id="3.40.605.10">
    <property type="entry name" value="Aldehyde Dehydrogenase, Chain A, domain 1"/>
    <property type="match status" value="1"/>
</dbReference>
<dbReference type="Gene3D" id="3.40.309.10">
    <property type="entry name" value="Aldehyde Dehydrogenase, Chain A, domain 2"/>
    <property type="match status" value="1"/>
</dbReference>
<evidence type="ECO:0000259" key="3">
    <source>
        <dbReference type="Pfam" id="PF00171"/>
    </source>
</evidence>